<proteinExistence type="predicted"/>
<dbReference type="PANTHER" id="PTHR24148">
    <property type="entry name" value="ANKYRIN REPEAT DOMAIN-CONTAINING PROTEIN 39 HOMOLOG-RELATED"/>
    <property type="match status" value="1"/>
</dbReference>
<name>A0AAV9GRN0_9PEZI</name>
<accession>A0AAV9GRN0</accession>
<reference evidence="2" key="1">
    <citation type="journal article" date="2023" name="Mol. Phylogenet. Evol.">
        <title>Genome-scale phylogeny and comparative genomics of the fungal order Sordariales.</title>
        <authorList>
            <person name="Hensen N."/>
            <person name="Bonometti L."/>
            <person name="Westerberg I."/>
            <person name="Brannstrom I.O."/>
            <person name="Guillou S."/>
            <person name="Cros-Aarteil S."/>
            <person name="Calhoun S."/>
            <person name="Haridas S."/>
            <person name="Kuo A."/>
            <person name="Mondo S."/>
            <person name="Pangilinan J."/>
            <person name="Riley R."/>
            <person name="LaButti K."/>
            <person name="Andreopoulos B."/>
            <person name="Lipzen A."/>
            <person name="Chen C."/>
            <person name="Yan M."/>
            <person name="Daum C."/>
            <person name="Ng V."/>
            <person name="Clum A."/>
            <person name="Steindorff A."/>
            <person name="Ohm R.A."/>
            <person name="Martin F."/>
            <person name="Silar P."/>
            <person name="Natvig D.O."/>
            <person name="Lalanne C."/>
            <person name="Gautier V."/>
            <person name="Ament-Velasquez S.L."/>
            <person name="Kruys A."/>
            <person name="Hutchinson M.I."/>
            <person name="Powell A.J."/>
            <person name="Barry K."/>
            <person name="Miller A.N."/>
            <person name="Grigoriev I.V."/>
            <person name="Debuchy R."/>
            <person name="Gladieux P."/>
            <person name="Hiltunen Thoren M."/>
            <person name="Johannesson H."/>
        </authorList>
    </citation>
    <scope>NUCLEOTIDE SEQUENCE</scope>
    <source>
        <strain evidence="2">PSN243</strain>
    </source>
</reference>
<sequence length="719" mass="78858">MTSPHSSPGPPTGNRPRYQYAPLEPRQIRTLLLLPAASRAAPLRAHLVTRTLDLRVSSTTSQESGAQHRPSHSGYEALSYVWGTTDPDNLEEVEVLHEDPQTSTSLNRQVTAGTIQIRPNLAAALRELRTPASPRTLWADSICINQLDLDERSAQVSLMGDIYKLAERVIVWLGEASSDSDVAMRLLDRLGRAVEVNYKTGRYRPAMEVELSDGWRKYLSEDGAPHPFSEAEMKAVASLLRNEWFRRLWVWQEVTLGGERAMVRFGHQEMPWSVLVHAISVLTNDTHAHPPRLGRKELDRYAADAAHIRVMALSPGNMGTPLATVLRSKFCECADQRDRVYAILNMQSWDNFRDMITPDYAASQMEVFKQFCLAYYDVCGGLGFLQMCHAGNTLRDDGEPTWVPDLSSLQHHPFPRGHALASGTTRGSLVRVEGSNGCKIRVQAVACGTIVEAGLSSVVPVGGPGVGHDVDAVVECVTSLALQLLGELGSPAWHSERAPNLMSALLAGRTDASVGTALDVLEYWVSQAAGSPSRSFHGPTARTSDEMEILGALGYSFVGRACHQTDHGSFVIGTDAALAGDKLFVILGCPNPMLLRLVEGSQNSYQIVGHCLHPGYMNGEALLGPLPEGWEASYQHGIPIPLYTLMDEQGQKEIQQTWEDPRLQMPKGWTASPIGQDGYVRWYPIAREGDVASHTIQHPAASIEALRVRGVPIDEIILV</sequence>
<dbReference type="InterPro" id="IPR052895">
    <property type="entry name" value="HetReg/Transcr_Mod"/>
</dbReference>
<reference evidence="2" key="2">
    <citation type="submission" date="2023-05" db="EMBL/GenBank/DDBJ databases">
        <authorList>
            <consortium name="Lawrence Berkeley National Laboratory"/>
            <person name="Steindorff A."/>
            <person name="Hensen N."/>
            <person name="Bonometti L."/>
            <person name="Westerberg I."/>
            <person name="Brannstrom I.O."/>
            <person name="Guillou S."/>
            <person name="Cros-Aarteil S."/>
            <person name="Calhoun S."/>
            <person name="Haridas S."/>
            <person name="Kuo A."/>
            <person name="Mondo S."/>
            <person name="Pangilinan J."/>
            <person name="Riley R."/>
            <person name="Labutti K."/>
            <person name="Andreopoulos B."/>
            <person name="Lipzen A."/>
            <person name="Chen C."/>
            <person name="Yanf M."/>
            <person name="Daum C."/>
            <person name="Ng V."/>
            <person name="Clum A."/>
            <person name="Ohm R."/>
            <person name="Martin F."/>
            <person name="Silar P."/>
            <person name="Natvig D."/>
            <person name="Lalanne C."/>
            <person name="Gautier V."/>
            <person name="Ament-Velasquez S.L."/>
            <person name="Kruys A."/>
            <person name="Hutchinson M.I."/>
            <person name="Powell A.J."/>
            <person name="Barry K."/>
            <person name="Miller A.N."/>
            <person name="Grigoriev I.V."/>
            <person name="Debuchy R."/>
            <person name="Gladieux P."/>
            <person name="Thoren M.H."/>
            <person name="Johannesson H."/>
        </authorList>
    </citation>
    <scope>NUCLEOTIDE SEQUENCE</scope>
    <source>
        <strain evidence="2">PSN243</strain>
    </source>
</reference>
<gene>
    <name evidence="2" type="ORF">QBC34DRAFT_61501</name>
</gene>
<keyword evidence="3" id="KW-1185">Reference proteome</keyword>
<dbReference type="Proteomes" id="UP001321760">
    <property type="component" value="Unassembled WGS sequence"/>
</dbReference>
<protein>
    <submittedName>
        <fullName evidence="2">Heterokaryon incompatibility protein-domain-containing protein</fullName>
    </submittedName>
</protein>
<evidence type="ECO:0000313" key="2">
    <source>
        <dbReference type="EMBL" id="KAK4451031.1"/>
    </source>
</evidence>
<evidence type="ECO:0000313" key="3">
    <source>
        <dbReference type="Proteomes" id="UP001321760"/>
    </source>
</evidence>
<organism evidence="2 3">
    <name type="scientific">Podospora aff. communis PSN243</name>
    <dbReference type="NCBI Taxonomy" id="3040156"/>
    <lineage>
        <taxon>Eukaryota</taxon>
        <taxon>Fungi</taxon>
        <taxon>Dikarya</taxon>
        <taxon>Ascomycota</taxon>
        <taxon>Pezizomycotina</taxon>
        <taxon>Sordariomycetes</taxon>
        <taxon>Sordariomycetidae</taxon>
        <taxon>Sordariales</taxon>
        <taxon>Podosporaceae</taxon>
        <taxon>Podospora</taxon>
    </lineage>
</organism>
<comment type="caution">
    <text evidence="2">The sequence shown here is derived from an EMBL/GenBank/DDBJ whole genome shotgun (WGS) entry which is preliminary data.</text>
</comment>
<dbReference type="AlphaFoldDB" id="A0AAV9GRN0"/>
<dbReference type="Pfam" id="PF06985">
    <property type="entry name" value="HET"/>
    <property type="match status" value="1"/>
</dbReference>
<dbReference type="EMBL" id="MU865930">
    <property type="protein sequence ID" value="KAK4451031.1"/>
    <property type="molecule type" value="Genomic_DNA"/>
</dbReference>
<evidence type="ECO:0000259" key="1">
    <source>
        <dbReference type="Pfam" id="PF06985"/>
    </source>
</evidence>
<dbReference type="InterPro" id="IPR010730">
    <property type="entry name" value="HET"/>
</dbReference>
<dbReference type="PANTHER" id="PTHR24148:SF82">
    <property type="entry name" value="HETEROKARYON INCOMPATIBILITY DOMAIN-CONTAINING PROTEIN"/>
    <property type="match status" value="1"/>
</dbReference>
<feature type="domain" description="Heterokaryon incompatibility" evidence="1">
    <location>
        <begin position="75"/>
        <end position="253"/>
    </location>
</feature>